<feature type="non-terminal residue" evidence="2">
    <location>
        <position position="132"/>
    </location>
</feature>
<evidence type="ECO:0000313" key="2">
    <source>
        <dbReference type="EMBL" id="MBE9068617.1"/>
    </source>
</evidence>
<feature type="compositionally biased region" description="Low complexity" evidence="1">
    <location>
        <begin position="73"/>
        <end position="90"/>
    </location>
</feature>
<name>A0A929FAU3_LEPEC</name>
<protein>
    <submittedName>
        <fullName evidence="2">Uncharacterized protein</fullName>
    </submittedName>
</protein>
<feature type="region of interest" description="Disordered" evidence="1">
    <location>
        <begin position="1"/>
        <end position="24"/>
    </location>
</feature>
<evidence type="ECO:0000313" key="3">
    <source>
        <dbReference type="Proteomes" id="UP000615026"/>
    </source>
</evidence>
<evidence type="ECO:0000256" key="1">
    <source>
        <dbReference type="SAM" id="MobiDB-lite"/>
    </source>
</evidence>
<proteinExistence type="predicted"/>
<reference evidence="2" key="1">
    <citation type="submission" date="2020-10" db="EMBL/GenBank/DDBJ databases">
        <authorList>
            <person name="Castelo-Branco R."/>
            <person name="Eusebio N."/>
            <person name="Adriana R."/>
            <person name="Vieira A."/>
            <person name="Brugerolle De Fraissinette N."/>
            <person name="Rezende De Castro R."/>
            <person name="Schneider M.P."/>
            <person name="Vasconcelos V."/>
            <person name="Leao P.N."/>
        </authorList>
    </citation>
    <scope>NUCLEOTIDE SEQUENCE</scope>
    <source>
        <strain evidence="2">LEGE 11479</strain>
    </source>
</reference>
<dbReference type="RefSeq" id="WP_228016240.1">
    <property type="nucleotide sequence ID" value="NZ_JADEXP010000185.1"/>
</dbReference>
<dbReference type="AlphaFoldDB" id="A0A929FAU3"/>
<dbReference type="EMBL" id="JADEXP010000185">
    <property type="protein sequence ID" value="MBE9068617.1"/>
    <property type="molecule type" value="Genomic_DNA"/>
</dbReference>
<organism evidence="2 3">
    <name type="scientific">Leptolyngbya cf. ectocarpi LEGE 11479</name>
    <dbReference type="NCBI Taxonomy" id="1828722"/>
    <lineage>
        <taxon>Bacteria</taxon>
        <taxon>Bacillati</taxon>
        <taxon>Cyanobacteriota</taxon>
        <taxon>Cyanophyceae</taxon>
        <taxon>Leptolyngbyales</taxon>
        <taxon>Leptolyngbyaceae</taxon>
        <taxon>Leptolyngbya group</taxon>
        <taxon>Leptolyngbya</taxon>
    </lineage>
</organism>
<feature type="region of interest" description="Disordered" evidence="1">
    <location>
        <begin position="45"/>
        <end position="132"/>
    </location>
</feature>
<keyword evidence="3" id="KW-1185">Reference proteome</keyword>
<accession>A0A929FAU3</accession>
<sequence length="132" mass="14040">MASSPDNPPAASTPRPGSGPGIEIAPQLESVLRNLNVNLEDGLIRYRRQRHGRVPPPPPPRRAAQRHTIDLISVSASSPSETEPSTSAGSLNQPPPPPPNPFLNQTSEVDTPLEDPVELPADAVMEPLLDIA</sequence>
<comment type="caution">
    <text evidence="2">The sequence shown here is derived from an EMBL/GenBank/DDBJ whole genome shotgun (WGS) entry which is preliminary data.</text>
</comment>
<dbReference type="Proteomes" id="UP000615026">
    <property type="component" value="Unassembled WGS sequence"/>
</dbReference>
<gene>
    <name evidence="2" type="ORF">IQ260_18390</name>
</gene>